<evidence type="ECO:0008006" key="6">
    <source>
        <dbReference type="Google" id="ProtNLM"/>
    </source>
</evidence>
<feature type="region of interest" description="Disordered" evidence="1">
    <location>
        <begin position="33"/>
        <end position="58"/>
    </location>
</feature>
<keyword evidence="3" id="KW-0732">Signal</keyword>
<protein>
    <recommendedName>
        <fullName evidence="6">Transmembrane protein</fullName>
    </recommendedName>
</protein>
<sequence>MKPGLAATIRSLLLPCGASGAPYQGVPLVGMQQASEEGPAPQTGANTSEVEKGKQTNSPRLRRSFVRLAAVSLQVVMAALLASLICPLRDGGVLGGMRQEEVRVGNWQEMRRRGVDLERWKNDQKEAKVKKVKKAKEAKRQAQAEGDKRAERGK</sequence>
<gene>
    <name evidence="4" type="ORF">NDU88_004833</name>
</gene>
<feature type="region of interest" description="Disordered" evidence="1">
    <location>
        <begin position="124"/>
        <end position="154"/>
    </location>
</feature>
<comment type="caution">
    <text evidence="4">The sequence shown here is derived from an EMBL/GenBank/DDBJ whole genome shotgun (WGS) entry which is preliminary data.</text>
</comment>
<name>A0AAV7QJD1_PLEWA</name>
<accession>A0AAV7QJD1</accession>
<dbReference type="EMBL" id="JANPWB010000010">
    <property type="protein sequence ID" value="KAJ1138448.1"/>
    <property type="molecule type" value="Genomic_DNA"/>
</dbReference>
<keyword evidence="2" id="KW-0812">Transmembrane</keyword>
<evidence type="ECO:0000256" key="1">
    <source>
        <dbReference type="SAM" id="MobiDB-lite"/>
    </source>
</evidence>
<dbReference type="AlphaFoldDB" id="A0AAV7QJD1"/>
<evidence type="ECO:0000256" key="3">
    <source>
        <dbReference type="SAM" id="SignalP"/>
    </source>
</evidence>
<feature type="compositionally biased region" description="Basic and acidic residues" evidence="1">
    <location>
        <begin position="138"/>
        <end position="154"/>
    </location>
</feature>
<feature type="chain" id="PRO_5043888365" description="Transmembrane protein" evidence="3">
    <location>
        <begin position="21"/>
        <end position="154"/>
    </location>
</feature>
<proteinExistence type="predicted"/>
<keyword evidence="2" id="KW-0472">Membrane</keyword>
<evidence type="ECO:0000313" key="4">
    <source>
        <dbReference type="EMBL" id="KAJ1138448.1"/>
    </source>
</evidence>
<keyword evidence="5" id="KW-1185">Reference proteome</keyword>
<feature type="signal peptide" evidence="3">
    <location>
        <begin position="1"/>
        <end position="20"/>
    </location>
</feature>
<feature type="transmembrane region" description="Helical" evidence="2">
    <location>
        <begin position="65"/>
        <end position="88"/>
    </location>
</feature>
<evidence type="ECO:0000313" key="5">
    <source>
        <dbReference type="Proteomes" id="UP001066276"/>
    </source>
</evidence>
<reference evidence="4" key="1">
    <citation type="journal article" date="2022" name="bioRxiv">
        <title>Sequencing and chromosome-scale assembly of the giantPleurodeles waltlgenome.</title>
        <authorList>
            <person name="Brown T."/>
            <person name="Elewa A."/>
            <person name="Iarovenko S."/>
            <person name="Subramanian E."/>
            <person name="Araus A.J."/>
            <person name="Petzold A."/>
            <person name="Susuki M."/>
            <person name="Suzuki K.-i.T."/>
            <person name="Hayashi T."/>
            <person name="Toyoda A."/>
            <person name="Oliveira C."/>
            <person name="Osipova E."/>
            <person name="Leigh N.D."/>
            <person name="Simon A."/>
            <person name="Yun M.H."/>
        </authorList>
    </citation>
    <scope>NUCLEOTIDE SEQUENCE</scope>
    <source>
        <strain evidence="4">20211129_DDA</strain>
        <tissue evidence="4">Liver</tissue>
    </source>
</reference>
<dbReference type="Proteomes" id="UP001066276">
    <property type="component" value="Chromosome 6"/>
</dbReference>
<evidence type="ECO:0000256" key="2">
    <source>
        <dbReference type="SAM" id="Phobius"/>
    </source>
</evidence>
<keyword evidence="2" id="KW-1133">Transmembrane helix</keyword>
<organism evidence="4 5">
    <name type="scientific">Pleurodeles waltl</name>
    <name type="common">Iberian ribbed newt</name>
    <dbReference type="NCBI Taxonomy" id="8319"/>
    <lineage>
        <taxon>Eukaryota</taxon>
        <taxon>Metazoa</taxon>
        <taxon>Chordata</taxon>
        <taxon>Craniata</taxon>
        <taxon>Vertebrata</taxon>
        <taxon>Euteleostomi</taxon>
        <taxon>Amphibia</taxon>
        <taxon>Batrachia</taxon>
        <taxon>Caudata</taxon>
        <taxon>Salamandroidea</taxon>
        <taxon>Salamandridae</taxon>
        <taxon>Pleurodelinae</taxon>
        <taxon>Pleurodeles</taxon>
    </lineage>
</organism>